<reference evidence="1" key="1">
    <citation type="submission" date="2023-04" db="EMBL/GenBank/DDBJ databases">
        <authorList>
            <consortium name="ELIXIR-Norway"/>
        </authorList>
    </citation>
    <scope>NUCLEOTIDE SEQUENCE [LARGE SCALE GENOMIC DNA]</scope>
</reference>
<evidence type="ECO:0000313" key="1">
    <source>
        <dbReference type="EMBL" id="CAI9168039.1"/>
    </source>
</evidence>
<dbReference type="EMBL" id="OX459963">
    <property type="protein sequence ID" value="CAI9168039.1"/>
    <property type="molecule type" value="Genomic_DNA"/>
</dbReference>
<evidence type="ECO:0000313" key="2">
    <source>
        <dbReference type="Proteomes" id="UP001176941"/>
    </source>
</evidence>
<accession>A0ABN8Z2S5</accession>
<dbReference type="Proteomes" id="UP001176941">
    <property type="component" value="Chromosome 27"/>
</dbReference>
<name>A0ABN8Z2S5_RANTA</name>
<proteinExistence type="predicted"/>
<gene>
    <name evidence="1" type="ORF">MRATA1EN1_LOCUS17001</name>
</gene>
<keyword evidence="2" id="KW-1185">Reference proteome</keyword>
<protein>
    <submittedName>
        <fullName evidence="1">Uncharacterized protein</fullName>
    </submittedName>
</protein>
<organism evidence="1 2">
    <name type="scientific">Rangifer tarandus platyrhynchus</name>
    <name type="common">Svalbard reindeer</name>
    <dbReference type="NCBI Taxonomy" id="3082113"/>
    <lineage>
        <taxon>Eukaryota</taxon>
        <taxon>Metazoa</taxon>
        <taxon>Chordata</taxon>
        <taxon>Craniata</taxon>
        <taxon>Vertebrata</taxon>
        <taxon>Euteleostomi</taxon>
        <taxon>Mammalia</taxon>
        <taxon>Eutheria</taxon>
        <taxon>Laurasiatheria</taxon>
        <taxon>Artiodactyla</taxon>
        <taxon>Ruminantia</taxon>
        <taxon>Pecora</taxon>
        <taxon>Cervidae</taxon>
        <taxon>Odocoileinae</taxon>
        <taxon>Rangifer</taxon>
    </lineage>
</organism>
<sequence length="100" mass="11255">MRLIDQTLSPACPPYSRLSPSSVRSHVCFLCHQPLFSALFYLKHYIVAEGTLGYLVEGINFILNLKYFQLSMGLCCPLCPGAQFSTVFCCIVPRFVLFDP</sequence>